<feature type="compositionally biased region" description="Basic and acidic residues" evidence="1">
    <location>
        <begin position="542"/>
        <end position="573"/>
    </location>
</feature>
<feature type="compositionally biased region" description="Polar residues" evidence="1">
    <location>
        <begin position="650"/>
        <end position="665"/>
    </location>
</feature>
<feature type="compositionally biased region" description="Polar residues" evidence="1">
    <location>
        <begin position="1679"/>
        <end position="1688"/>
    </location>
</feature>
<feature type="region of interest" description="Disordered" evidence="1">
    <location>
        <begin position="542"/>
        <end position="665"/>
    </location>
</feature>
<name>A0A1A8VXN5_PLAOA</name>
<feature type="compositionally biased region" description="Basic and acidic residues" evidence="1">
    <location>
        <begin position="808"/>
        <end position="832"/>
    </location>
</feature>
<feature type="region of interest" description="Disordered" evidence="1">
    <location>
        <begin position="1299"/>
        <end position="1320"/>
    </location>
</feature>
<feature type="compositionally biased region" description="Polar residues" evidence="1">
    <location>
        <begin position="289"/>
        <end position="304"/>
    </location>
</feature>
<reference evidence="3" key="1">
    <citation type="submission" date="2016-05" db="EMBL/GenBank/DDBJ databases">
        <authorList>
            <person name="Naeem Raeece"/>
        </authorList>
    </citation>
    <scope>NUCLEOTIDE SEQUENCE [LARGE SCALE GENOMIC DNA]</scope>
</reference>
<evidence type="ECO:0000313" key="2">
    <source>
        <dbReference type="EMBL" id="SBS85348.1"/>
    </source>
</evidence>
<protein>
    <submittedName>
        <fullName evidence="2">Uncharacterized protein</fullName>
    </submittedName>
</protein>
<feature type="compositionally biased region" description="Polar residues" evidence="1">
    <location>
        <begin position="954"/>
        <end position="964"/>
    </location>
</feature>
<dbReference type="Proteomes" id="UP000078560">
    <property type="component" value="Unassembled WGS sequence"/>
</dbReference>
<feature type="region of interest" description="Disordered" evidence="1">
    <location>
        <begin position="794"/>
        <end position="861"/>
    </location>
</feature>
<proteinExistence type="predicted"/>
<gene>
    <name evidence="2" type="ORF">POVCU2_0030980</name>
</gene>
<organism evidence="2 3">
    <name type="scientific">Plasmodium ovale curtisi</name>
    <dbReference type="NCBI Taxonomy" id="864141"/>
    <lineage>
        <taxon>Eukaryota</taxon>
        <taxon>Sar</taxon>
        <taxon>Alveolata</taxon>
        <taxon>Apicomplexa</taxon>
        <taxon>Aconoidasida</taxon>
        <taxon>Haemosporida</taxon>
        <taxon>Plasmodiidae</taxon>
        <taxon>Plasmodium</taxon>
        <taxon>Plasmodium (Plasmodium)</taxon>
    </lineage>
</organism>
<feature type="compositionally biased region" description="Basic and acidic residues" evidence="1">
    <location>
        <begin position="593"/>
        <end position="605"/>
    </location>
</feature>
<feature type="region of interest" description="Disordered" evidence="1">
    <location>
        <begin position="921"/>
        <end position="943"/>
    </location>
</feature>
<dbReference type="EMBL" id="FLQU01000415">
    <property type="protein sequence ID" value="SBS85348.1"/>
    <property type="molecule type" value="Genomic_DNA"/>
</dbReference>
<evidence type="ECO:0000313" key="3">
    <source>
        <dbReference type="Proteomes" id="UP000078560"/>
    </source>
</evidence>
<feature type="compositionally biased region" description="Basic and acidic residues" evidence="1">
    <location>
        <begin position="269"/>
        <end position="288"/>
    </location>
</feature>
<evidence type="ECO:0000256" key="1">
    <source>
        <dbReference type="SAM" id="MobiDB-lite"/>
    </source>
</evidence>
<accession>A0A1A8VXN5</accession>
<feature type="compositionally biased region" description="Basic and acidic residues" evidence="1">
    <location>
        <begin position="1689"/>
        <end position="1700"/>
    </location>
</feature>
<feature type="region of interest" description="Disordered" evidence="1">
    <location>
        <begin position="1527"/>
        <end position="1547"/>
    </location>
</feature>
<feature type="region of interest" description="Disordered" evidence="1">
    <location>
        <begin position="1679"/>
        <end position="1700"/>
    </location>
</feature>
<feature type="region of interest" description="Disordered" evidence="1">
    <location>
        <begin position="265"/>
        <end position="306"/>
    </location>
</feature>
<feature type="region of interest" description="Disordered" evidence="1">
    <location>
        <begin position="949"/>
        <end position="968"/>
    </location>
</feature>
<sequence>MEPRDKDLTNKGNYDNISTISNNGLSVIQLKSQKNSKFSIHENKHKSEFKDEHTFGSTQHFTNLTDARNKYYKDTSEISNSVNHFGGKQDASSVKNGSCVDDIKNRSYINVLKNNVRSVISNIINRKSILGRKNNNEMNNHGVEKISAEKGKVQNGDLEKGRTQSRDAKLFSAHNEFTELKPVNVRSENAKLHSVNGNNMENISPMKKTLINLKGDDNQRVYRCIMKGVTKKDVTTKDVTTKDAASAAKRSEPLNENAVLTLHKNRVKNKYDHDSDDKRSKTCSEHVHMSSTNKDYNRTPSESTPMERKKYISRIPLIKHNKINEGYNVVRRERENINMLNGKMNTNLSSTYDNAKKKDFNEKVKEINRSSISAINRNEKITNKESTYTSPYISNKNKSSNIMYNDTFHKDLKKTLINTIMNPQKEERVIDKMQMKRSSLIYGKRQNSPLNKNILNTEKGKNVTQNSSPTNTINSKDNDALIKNRINFETKQQFIRRYSNAVRNRNSIFKKGNTMEKSNGPINGKKLQENNKNKLHIEKKTLLIPDKTKGCNNREMKSPHEKSKSPKQLDKGRSNIVLSNSSSYKRKNSQEMSYERNHNTEERKNAFLRRRTSVKTSSPISLEKNRSSGRTGSGENGNSSPSKIFFPSNRGFNQEGGNMNKGSTIRKSVFSTKEADALKTNVAKRENTLNFSVNKINTLNLSKESTPINRTVKNTIEGSKSYLRMDINIKTNGTLGGKLKKMYAPNKYIVSKNFYPALKREKDVQDITAEAIPDKAIPDEAIPDKAMSDEAMSNVSIPDVAIPSSESVLKKRDEEKRREDNPTDSPKSDDRNLQICERNSQQVDVGKKDEEASDTLSPSEKFNETCLYDNFEDTNEELLGSKLGEERGDTIGTTNWTNETDDPSPLNIQLFNSNYEKVKKEESSPYAETKYAPYMENNESHNDQIKKIRRNKHGSSGNRNNSKNDATDDHNVLINEKNTLSLKHRNDNFNKKVYDRGRNYIESFKKIDVNENISTDEERKSRQRDSILRGWQTYGEKNNEINKNENNFMLGVRNDMYPAGKLKEKMNNGYTEFAETTTVEDAWTCNPIEEIKNSYILQHKVKKEITENEPIYDHSVHSPKCRSIDKNKIKMDEEKVTEENPQDSVCVKEEPVDIDHVVGPSIVLNTDLEKYVDVDDKVTISGRANKEKEVVLNSIYEKEEIAEGETQPSSYVQASAYFPVSDCERENFIPLIIPNEKCTKSVSPQKMYTNRKSDIQILNFNQDKLEEEEKRETTPIYKKGKNLKKKKKKLEKLKYTKVSKQRNNQKNTIKNDKLEKKKKKKKKLMKYYTCKKNKKYIKTFAKKCLMGEMKKDSKTLEASKHYECGYSEEKGTTFLDDNKLLGKRQTNTSSQVGKKILAISKKSYYAKGKSAMCNFYFNFKKNYNLSLNFKHIKNGKKKKKKFKKYEECNIRGEKKNIKVKTPIEGSRSELLTIECSPKEKQENDIKRKGDDLIPHLNTLEGLSKKKKRKLICSSEKCNFLGIGDKMESSQRDEMEEEEGGGGKGKLHTWESKVCEGTPLASSDEAIHEVKAANEEEVANEVDVENKAELTNEEEAAHLSALGEVRNYMWNHGDIFFYEHEWICIILKLIDNDNFPLAEKMMLLIFQKEEQMYKLFIEEKEIVHGERRYVKGHTQTNELQNVESKGIQSTDEHKRENGNDKYHKKGNTIRLSQFMQQIVDSCPAEWPLLDIGILIIASQIVCYIFNYNKWKLFCDGCRIFEKYCIGILLNSSLISSQKNENMILMFEHNFFHKIITPCNYDLCRNIIKYFSNYLKNDYLIKEKTILDVIFLSLAYYITISQNLGKYIEENNIIYYLNLFHKSGKREKKGITNEARGKKIKRIKRNKSSFVKPWNIFMRSSTGRCNRSDRGKHRFSEGLNRNKLKEDDAYEKCKRRRKTYEKSMEKRMSVLRTIKCVNKVGKMKKAQRDSHFGKMYQGENVNGVCPSLCPATNFIKRERVEREVGCSREGEVGCSREGEVGCSREGEVGCSREGEVGCSRKGEVGCSREGEVGCSREAELGCREKGYFTSLFLFKNNKIDTIVKYQTKTNFEKLLCLIIIEIFNLIYDNREYSVENILIIRKFFRVFLNFAQKKFIALAIRFHTKGIESLKGDMKQKEKENCKKTSGGCGCYRSVHLDPCIHGEGDEQGNSEEADGAFIPVPAQIYDNYHNMWIWIERLFCENFYEISNVHYNVCYSEIHKLKNNEMNINLGKIELISQNIKRFCCLQKVNCSVLKEYWMIFGLQEKPNDNKLASSYLFSCKCLPNGSLRKVHSFKDKIFFKLEKRDFFFDSLTFHFLSSVECICRVYLSMEEIPSFLHLRNGSNIMNFIGGSVEHVSPFVSSSPIGGGGIPSVVRTPVRVASFGGSSFRGSTLRGSAWEDETGSSDPWLKQLKRRLKIYDIQWHEEYEKKYLNLVISMKLLKKKFKENKLFRKIMNHSISSIWLHKSQIYVQYIQITMNCMFFLGYTYNDIYIFIKRNYAFVMNLIEQNIDVNEKLVPLFGDSKKDKEICNESSTRIITSVLREKKDSFIDENFLLMAWEIANFYFCILYYKLELKNILTEILKWIKIFEKIKDKNTYELFKFRCMSYILHVLIFTNKYKDAEKMVRHISQHYFRCESCKKEVHNNVQDSPPPFERESLAENADEVVYVTGSGKGARAYEEKNLGVTASPVSGSPIRRYPWEGSNFAHLEKKKILQSHIMNKCYLYDKWINFLLKRYNNLTTYMLKRRNIVKLILFNRTNLCILMKKKKEKEVVSTVSKKMNKLQNVVLALYHICIKLYRSYYYHASILHYNTSQQILAASKYLNIDIKKKQDLMKYITSSFHERKSSNEGNNQVNLTTPTMLSSMIHVDNPFNSDSCANFFKISSQNYAYEITNFVGNESNFVNFHSSSNHNVDYSTEKHGNNDDMFYLHALILSIQIQYTLSICIILCSDLFIFPKKLKRLTKMKKKNINIEKKKKITCIACVWSLFDEKMLRKHFRILNGCNFKKKNARTKAGVKRSKKKKKKIIDMNSPYGDKHNIEASHIKCSGVDKTDTENCICKDSVIPSERSIQEKTPGHLELFLHTSYNTIWDEKSNRGYDSDRLSTPLCTSEMKEKCYLSDFVSGRYEKYKHPLWKRKKKNMSTKVGNLDITEGDDINAKNNSYRIIVKISTWLSTNAASQLVWISQKLFKMCLPELLCVVLALQANMFMSRDIMANIKRIDRILKLCWESPHLVYFATESLRRYKSRKNWETYKNYFNINKTYRDIFLKKKDDITKAETSLRRLCEHFLRS</sequence>